<dbReference type="EMBL" id="SSSN01000009">
    <property type="protein sequence ID" value="THG32610.1"/>
    <property type="molecule type" value="Genomic_DNA"/>
</dbReference>
<dbReference type="Gene3D" id="3.40.50.720">
    <property type="entry name" value="NAD(P)-binding Rossmann-like Domain"/>
    <property type="match status" value="1"/>
</dbReference>
<gene>
    <name evidence="2" type="ORF">E6C70_12745</name>
</gene>
<keyword evidence="3" id="KW-1185">Reference proteome</keyword>
<dbReference type="Proteomes" id="UP000307380">
    <property type="component" value="Unassembled WGS sequence"/>
</dbReference>
<evidence type="ECO:0000313" key="2">
    <source>
        <dbReference type="EMBL" id="THG32610.1"/>
    </source>
</evidence>
<dbReference type="AlphaFoldDB" id="A0A4S4FPZ7"/>
<dbReference type="InterPro" id="IPR036291">
    <property type="entry name" value="NAD(P)-bd_dom_sf"/>
</dbReference>
<comment type="caution">
    <text evidence="2">The sequence shown here is derived from an EMBL/GenBank/DDBJ whole genome shotgun (WGS) entry which is preliminary data.</text>
</comment>
<dbReference type="SUPFAM" id="SSF51735">
    <property type="entry name" value="NAD(P)-binding Rossmann-fold domains"/>
    <property type="match status" value="1"/>
</dbReference>
<dbReference type="PANTHER" id="PTHR48079">
    <property type="entry name" value="PROTEIN YEEZ"/>
    <property type="match status" value="1"/>
</dbReference>
<accession>A0A4S4FPZ7</accession>
<proteinExistence type="predicted"/>
<dbReference type="InterPro" id="IPR051783">
    <property type="entry name" value="NAD(P)-dependent_oxidoreduct"/>
</dbReference>
<dbReference type="Pfam" id="PF13460">
    <property type="entry name" value="NAD_binding_10"/>
    <property type="match status" value="1"/>
</dbReference>
<dbReference type="RefSeq" id="WP_136424913.1">
    <property type="nucleotide sequence ID" value="NZ_SSSN01000009.1"/>
</dbReference>
<organism evidence="2 3">
    <name type="scientific">Orlajensenia flava</name>
    <dbReference type="NCBI Taxonomy" id="2565934"/>
    <lineage>
        <taxon>Bacteria</taxon>
        <taxon>Bacillati</taxon>
        <taxon>Actinomycetota</taxon>
        <taxon>Actinomycetes</taxon>
        <taxon>Micrococcales</taxon>
        <taxon>Microbacteriaceae</taxon>
        <taxon>Orlajensenia</taxon>
    </lineage>
</organism>
<evidence type="ECO:0000259" key="1">
    <source>
        <dbReference type="Pfam" id="PF13460"/>
    </source>
</evidence>
<name>A0A4S4FPZ7_9MICO</name>
<reference evidence="2 3" key="1">
    <citation type="submission" date="2019-04" db="EMBL/GenBank/DDBJ databases">
        <authorList>
            <person name="Jiang L."/>
        </authorList>
    </citation>
    <scope>NUCLEOTIDE SEQUENCE [LARGE SCALE GENOMIC DNA]</scope>
    <source>
        <strain evidence="2 3">YIM 131861</strain>
    </source>
</reference>
<feature type="domain" description="NAD(P)-binding" evidence="1">
    <location>
        <begin position="10"/>
        <end position="166"/>
    </location>
</feature>
<dbReference type="PANTHER" id="PTHR48079:SF6">
    <property type="entry name" value="NAD(P)-BINDING DOMAIN-CONTAINING PROTEIN-RELATED"/>
    <property type="match status" value="1"/>
</dbReference>
<dbReference type="InterPro" id="IPR016040">
    <property type="entry name" value="NAD(P)-bd_dom"/>
</dbReference>
<dbReference type="GO" id="GO:0004029">
    <property type="term" value="F:aldehyde dehydrogenase (NAD+) activity"/>
    <property type="evidence" value="ECO:0007669"/>
    <property type="project" value="TreeGrafter"/>
</dbReference>
<protein>
    <submittedName>
        <fullName evidence="2">NAD-dependent epimerase/dehydratase family protein</fullName>
    </submittedName>
</protein>
<evidence type="ECO:0000313" key="3">
    <source>
        <dbReference type="Proteomes" id="UP000307380"/>
    </source>
</evidence>
<sequence>MSERSAFIIGGTGQIGTATAERLLRDGWRVTTAHRGERSAAGVAGATSVILDRDDTDALRSAAAGHDVVVDTVAYRPEHADQLIELAPEVGSLVVISTGSVAAPLTGTWLEASTGLDDAPRYPDPLDEDVAILDSATDAYSPNKAEVERRLRATELPISILRPGAIHGPASPMLREWYFIKRVLDGRPFAILAYDGESLFSTTDTRNIAELIALCADNPGARLLNAVDEELLTVAEIGRTVFDLMGHDAPIRTISGPPRADGVGDSPWALAHPLRMPMDRARRELGYRQAVSYRDGMTDAIEWSVSALRAAEARGGDWRDAFPIMVSRYGAGEWFPYDAEDAFPG</sequence>
<dbReference type="GO" id="GO:0005737">
    <property type="term" value="C:cytoplasm"/>
    <property type="evidence" value="ECO:0007669"/>
    <property type="project" value="TreeGrafter"/>
</dbReference>
<dbReference type="OrthoDB" id="4820988at2"/>